<dbReference type="Pfam" id="PF12771">
    <property type="entry name" value="SusD-like_2"/>
    <property type="match status" value="1"/>
</dbReference>
<keyword evidence="2" id="KW-1185">Reference proteome</keyword>
<reference evidence="1 2" key="1">
    <citation type="submission" date="2018-10" db="EMBL/GenBank/DDBJ databases">
        <title>Sinomicrobium pectinilyticum sp. nov., a pectinase-producing bacterium isolated from alkaline and saline soil, and emended description of the genus Sinomicrobium.</title>
        <authorList>
            <person name="Cheng B."/>
            <person name="Li C."/>
            <person name="Lai Q."/>
            <person name="Du M."/>
            <person name="Shao Z."/>
            <person name="Xu P."/>
            <person name="Yang C."/>
        </authorList>
    </citation>
    <scope>NUCLEOTIDE SEQUENCE [LARGE SCALE GENOMIC DNA]</scope>
    <source>
        <strain evidence="1 2">5DNS001</strain>
    </source>
</reference>
<gene>
    <name evidence="1" type="ORF">ED312_08845</name>
</gene>
<evidence type="ECO:0000313" key="2">
    <source>
        <dbReference type="Proteomes" id="UP000267469"/>
    </source>
</evidence>
<dbReference type="PROSITE" id="PS51257">
    <property type="entry name" value="PROKAR_LIPOPROTEIN"/>
    <property type="match status" value="1"/>
</dbReference>
<name>A0A3N0EL03_SINP1</name>
<dbReference type="Proteomes" id="UP000267469">
    <property type="component" value="Unassembled WGS sequence"/>
</dbReference>
<evidence type="ECO:0000313" key="1">
    <source>
        <dbReference type="EMBL" id="RNL88558.1"/>
    </source>
</evidence>
<dbReference type="SUPFAM" id="SSF48452">
    <property type="entry name" value="TPR-like"/>
    <property type="match status" value="1"/>
</dbReference>
<proteinExistence type="predicted"/>
<dbReference type="InterPro" id="IPR011990">
    <property type="entry name" value="TPR-like_helical_dom_sf"/>
</dbReference>
<dbReference type="AlphaFoldDB" id="A0A3N0EL03"/>
<comment type="caution">
    <text evidence="1">The sequence shown here is derived from an EMBL/GenBank/DDBJ whole genome shotgun (WGS) entry which is preliminary data.</text>
</comment>
<dbReference type="RefSeq" id="WP_123215655.1">
    <property type="nucleotide sequence ID" value="NZ_RJTM01000059.1"/>
</dbReference>
<dbReference type="Gene3D" id="1.25.40.390">
    <property type="match status" value="1"/>
</dbReference>
<sequence length="512" mass="56444">MKKLNIKYLVALWIWAPLFIVSCDKGFEEENTNPDASTQVEPEYMFTKSLYDALNNSTGTVYEFSAGGFVQHFATYLEVPGLGDKYVYTSGTYPYAYFSGAYVDGINEIGKVVNVLEGDEDKVNMHAIASIWKVYIFHRVTDLYGMIPYTEAVTAYGEGNYSPAYDTQEDIYKNMLSTLQTAIDAFDSSKETFGSGDLIYGGDIAKWRKFAYSLMLRLAMRMTKVDAASAQTWAQTAIAGGVIENTADEAIIPYAGGQEINSNPISFQLRNNNYSASNGGSSNTEGGKFSATFIDYLKENNDPRLTSIAAVWVNGSQDTTTALQQGMSNGLVNKPGNFGELSEPNLETFLSLTASLTVMGSAEMNLLLAESTARGWAQGDPATYYEKAITNAMNNMGALYGNAAAIPAGKIQDYIDSHPLPSSFDEQMEAIHTQFWASVFPDEIEVYSNWRRTGYPELTPVDVTGNLTNGTIPRRLTYPPSEISVNTESYQEAIKVQGADTFVTRVWWDVEQ</sequence>
<accession>A0A3N0EL03</accession>
<dbReference type="InterPro" id="IPR041662">
    <property type="entry name" value="SusD-like_2"/>
</dbReference>
<dbReference type="OrthoDB" id="725917at2"/>
<keyword evidence="1" id="KW-0449">Lipoprotein</keyword>
<organism evidence="1 2">
    <name type="scientific">Sinomicrobium pectinilyticum</name>
    <dbReference type="NCBI Taxonomy" id="1084421"/>
    <lineage>
        <taxon>Bacteria</taxon>
        <taxon>Pseudomonadati</taxon>
        <taxon>Bacteroidota</taxon>
        <taxon>Flavobacteriia</taxon>
        <taxon>Flavobacteriales</taxon>
        <taxon>Flavobacteriaceae</taxon>
        <taxon>Sinomicrobium</taxon>
    </lineage>
</organism>
<protein>
    <submittedName>
        <fullName evidence="1">SusD/RagB family nutrient-binding outer membrane lipoprotein</fullName>
    </submittedName>
</protein>
<dbReference type="EMBL" id="RJTM01000059">
    <property type="protein sequence ID" value="RNL88558.1"/>
    <property type="molecule type" value="Genomic_DNA"/>
</dbReference>